<dbReference type="EMBL" id="WTYX01000001">
    <property type="protein sequence ID" value="MXO90873.1"/>
    <property type="molecule type" value="Genomic_DNA"/>
</dbReference>
<dbReference type="InterPro" id="IPR001764">
    <property type="entry name" value="Glyco_hydro_3_N"/>
</dbReference>
<sequence length="768" mass="81262">MTAVGTGPTVTPAHGEEQIANLLAAMSFERKVAQLIQPQINSFTAEDMRRYRFGSYLNGGNGGPYGDEFAPASEWLKLADEMWDASTAPLPKGEPAIPTMWGTDAVHGHTNVKRATIFPHNIALGATRDPDLVRRIGAATATEIEVTGIDWNFSPTVAVARDDRWGRTYESYSEQPGLVAELGAALVEGLQGQRDAQDYLGKGRVIATAKHFFGDGGTDQGVDQGDVNGDLEELKAIHVAPYPATISAGVETIMASFNSINGTKMHGRKDLLTGVLREELGFEGLVVGDWNAHGQIKGCTTSNCPQALLAGLDIYMVPDDWKALHASLVAQVKNGSIPMARIDEAVARVLRVKQNAGMLDPNAAKPSARPNAGDYDLLGSAEHRAIAREAVAKSQVILKNDGVLPIKDGASILVAGKAADSIAQAAGGWTLTWQGGNELTNDYFPGATSIWAGLSQAAEEAGGSATLSEDGSFSAKPDIAIVVFGEQPYAEFVGDQKTMVFPDEEGLGLLKKFDAEGVPTVALFLSGRPLWMNREINAADAFVASWLPGSEGAGIADVLYGKNNASGRLSFSWPADCGGAPVNGEGALFAVGYGRSLTDKSPLAKLDENCGYLSESKSAMWYDLGRLTPGISATAGETQLANLRGEAGGIAARGFDYQRQEDAREITFGPNAKLTLSQAGAGTGDYLVLYNLEDQPAGTVTLTLGETAIDITPQLRLSAGKGWREMVITENCAPGLGESFSISSDAPMQMKIARIKRQSMPEGAQCSF</sequence>
<dbReference type="OrthoDB" id="9781691at2"/>
<organism evidence="4 5">
    <name type="scientific">Pontixanthobacter aquaemixtae</name>
    <dbReference type="NCBI Taxonomy" id="1958940"/>
    <lineage>
        <taxon>Bacteria</taxon>
        <taxon>Pseudomonadati</taxon>
        <taxon>Pseudomonadota</taxon>
        <taxon>Alphaproteobacteria</taxon>
        <taxon>Sphingomonadales</taxon>
        <taxon>Erythrobacteraceae</taxon>
        <taxon>Pontixanthobacter</taxon>
    </lineage>
</organism>
<accession>A0A844ZSL8</accession>
<dbReference type="PANTHER" id="PTHR30620:SF77">
    <property type="entry name" value="LYSOSOMAL BETA GLUCOSIDASE-LIKE"/>
    <property type="match status" value="1"/>
</dbReference>
<feature type="domain" description="Glycoside hydrolase family 3 N-terminal" evidence="2">
    <location>
        <begin position="29"/>
        <end position="352"/>
    </location>
</feature>
<evidence type="ECO:0000313" key="4">
    <source>
        <dbReference type="EMBL" id="MXO90873.1"/>
    </source>
</evidence>
<protein>
    <submittedName>
        <fullName evidence="4">Glycoside hydrolase family 3 protein</fullName>
    </submittedName>
</protein>
<evidence type="ECO:0000256" key="1">
    <source>
        <dbReference type="ARBA" id="ARBA00022801"/>
    </source>
</evidence>
<dbReference type="InterPro" id="IPR002772">
    <property type="entry name" value="Glyco_hydro_3_C"/>
</dbReference>
<name>A0A844ZSL8_9SPHN</name>
<dbReference type="GO" id="GO:0008422">
    <property type="term" value="F:beta-glucosidase activity"/>
    <property type="evidence" value="ECO:0007669"/>
    <property type="project" value="TreeGrafter"/>
</dbReference>
<dbReference type="Gene3D" id="3.20.20.300">
    <property type="entry name" value="Glycoside hydrolase, family 3, N-terminal domain"/>
    <property type="match status" value="1"/>
</dbReference>
<evidence type="ECO:0000259" key="2">
    <source>
        <dbReference type="Pfam" id="PF00933"/>
    </source>
</evidence>
<dbReference type="Gene3D" id="3.40.50.1700">
    <property type="entry name" value="Glycoside hydrolase family 3 C-terminal domain"/>
    <property type="match status" value="1"/>
</dbReference>
<feature type="domain" description="Glycoside hydrolase family 3 C-terminal" evidence="3">
    <location>
        <begin position="396"/>
        <end position="594"/>
    </location>
</feature>
<dbReference type="InterPro" id="IPR017853">
    <property type="entry name" value="GH"/>
</dbReference>
<evidence type="ECO:0000313" key="5">
    <source>
        <dbReference type="Proteomes" id="UP000442714"/>
    </source>
</evidence>
<dbReference type="AlphaFoldDB" id="A0A844ZSL8"/>
<dbReference type="Pfam" id="PF01915">
    <property type="entry name" value="Glyco_hydro_3_C"/>
    <property type="match status" value="1"/>
</dbReference>
<comment type="caution">
    <text evidence="4">The sequence shown here is derived from an EMBL/GenBank/DDBJ whole genome shotgun (WGS) entry which is preliminary data.</text>
</comment>
<dbReference type="InterPro" id="IPR036881">
    <property type="entry name" value="Glyco_hydro_3_C_sf"/>
</dbReference>
<dbReference type="Pfam" id="PF00933">
    <property type="entry name" value="Glyco_hydro_3"/>
    <property type="match status" value="1"/>
</dbReference>
<dbReference type="InterPro" id="IPR036962">
    <property type="entry name" value="Glyco_hydro_3_N_sf"/>
</dbReference>
<keyword evidence="1 4" id="KW-0378">Hydrolase</keyword>
<dbReference type="PANTHER" id="PTHR30620">
    <property type="entry name" value="PERIPLASMIC BETA-GLUCOSIDASE-RELATED"/>
    <property type="match status" value="1"/>
</dbReference>
<reference evidence="4 5" key="1">
    <citation type="submission" date="2019-12" db="EMBL/GenBank/DDBJ databases">
        <title>Genomic-based taxomic classification of the family Erythrobacteraceae.</title>
        <authorList>
            <person name="Xu L."/>
        </authorList>
    </citation>
    <scope>NUCLEOTIDE SEQUENCE [LARGE SCALE GENOMIC DNA]</scope>
    <source>
        <strain evidence="4 5">KCTC 52763</strain>
    </source>
</reference>
<dbReference type="InterPro" id="IPR051915">
    <property type="entry name" value="Cellulose_Degrad_GH3"/>
</dbReference>
<evidence type="ECO:0000259" key="3">
    <source>
        <dbReference type="Pfam" id="PF01915"/>
    </source>
</evidence>
<dbReference type="GO" id="GO:0009251">
    <property type="term" value="P:glucan catabolic process"/>
    <property type="evidence" value="ECO:0007669"/>
    <property type="project" value="TreeGrafter"/>
</dbReference>
<gene>
    <name evidence="4" type="ORF">GRI41_08575</name>
</gene>
<keyword evidence="5" id="KW-1185">Reference proteome</keyword>
<dbReference type="SUPFAM" id="SSF51445">
    <property type="entry name" value="(Trans)glycosidases"/>
    <property type="match status" value="1"/>
</dbReference>
<dbReference type="PRINTS" id="PR00133">
    <property type="entry name" value="GLHYDRLASE3"/>
</dbReference>
<dbReference type="SUPFAM" id="SSF52279">
    <property type="entry name" value="Beta-D-glucan exohydrolase, C-terminal domain"/>
    <property type="match status" value="1"/>
</dbReference>
<dbReference type="Proteomes" id="UP000442714">
    <property type="component" value="Unassembled WGS sequence"/>
</dbReference>
<dbReference type="Gene3D" id="2.60.120.430">
    <property type="entry name" value="Galactose-binding lectin"/>
    <property type="match status" value="1"/>
</dbReference>
<proteinExistence type="predicted"/>